<dbReference type="EMBL" id="KQ947443">
    <property type="protein sequence ID" value="KUJ06869.1"/>
    <property type="molecule type" value="Genomic_DNA"/>
</dbReference>
<gene>
    <name evidence="2" type="ORF">LY89DRAFT_692225</name>
</gene>
<accession>A0A132B4D1</accession>
<sequence>MGFNERRAQLLANVKFLYGPDTEVLTLSHDAGHQAIAVRYDVFSASWTKFLHGHRNSRNTMDALQCLLRETEIEITKRLSVNGVSVPFAESNGMQNMSLHRRMHHGLGPSSIASSDQSRFEFIATPQSSVTERDIPHPCESCEALTEEPGLNLAVDPVEDEWALPISKKKKKGKKGVLGWSFEDPVIEEAVSEQPPQAPQPASEPLAEVVDDWGSFWASKKQKKGRHIVTTVDCAVDDVPRVKEPPAPEPEPVVETAVVEPTDEFDWGFSSTKKSKKKKSKSAALWDIEPSDQPTTEGIPVEQPVEVAPAEEHKVEAEEVPAPEPNPEDDPWAAAFLPKKGGKKDKKKRSVRIETPPPEPEIASITEENSSTLPPPESGPDAATEESIWDAFSSQKDTNVAVEEVPPPAPADPEPEPEPEPSIEFGWGSFSSKSKKSKKKKASSSSWEVEAEPQPPPEPMTPELVPQDTQWDFSSARKGKNKEEAVAVEESSLAVPEPEPVSEYDGWGSWGLSKKEKRTKAAQAIVEEKQDPPVEPAVAADGSSSWTINPNTGIIERSKEPEPVPEPISEDDDWGSFVPKKKKKGKKGKSIVQDDLPLEEERVYTCTIANCGCEFSVPPPPPPPEEIIEAPPEVIETTLPQQESSTVTEATIPEVESRKLSGHTVVLKIHHTSNAGKNIFMTMLTLEENTRQAIFNAVTRYLDSKFAQVERSLEIVWCWQEWG</sequence>
<dbReference type="GeneID" id="28826217"/>
<keyword evidence="3" id="KW-1185">Reference proteome</keyword>
<feature type="compositionally biased region" description="Basic residues" evidence="1">
    <location>
        <begin position="433"/>
        <end position="442"/>
    </location>
</feature>
<protein>
    <submittedName>
        <fullName evidence="2">Uncharacterized protein</fullName>
    </submittedName>
</protein>
<feature type="compositionally biased region" description="Polar residues" evidence="1">
    <location>
        <begin position="542"/>
        <end position="552"/>
    </location>
</feature>
<feature type="compositionally biased region" description="Acidic residues" evidence="1">
    <location>
        <begin position="318"/>
        <end position="331"/>
    </location>
</feature>
<dbReference type="RefSeq" id="XP_018061224.1">
    <property type="nucleotide sequence ID" value="XM_018216491.1"/>
</dbReference>
<feature type="compositionally biased region" description="Basic residues" evidence="1">
    <location>
        <begin position="579"/>
        <end position="589"/>
    </location>
</feature>
<dbReference type="STRING" id="149040.A0A132B4D1"/>
<reference evidence="2 3" key="1">
    <citation type="submission" date="2015-10" db="EMBL/GenBank/DDBJ databases">
        <title>Full genome of DAOMC 229536 Phialocephala scopiformis, a fungal endophyte of spruce producing the potent anti-insectan compound rugulosin.</title>
        <authorList>
            <consortium name="DOE Joint Genome Institute"/>
            <person name="Walker A.K."/>
            <person name="Frasz S.L."/>
            <person name="Seifert K.A."/>
            <person name="Miller J.D."/>
            <person name="Mondo S.J."/>
            <person name="Labutti K."/>
            <person name="Lipzen A."/>
            <person name="Dockter R."/>
            <person name="Kennedy M."/>
            <person name="Grigoriev I.V."/>
            <person name="Spatafora J.W."/>
        </authorList>
    </citation>
    <scope>NUCLEOTIDE SEQUENCE [LARGE SCALE GENOMIC DNA]</scope>
    <source>
        <strain evidence="2 3">CBS 120377</strain>
    </source>
</reference>
<evidence type="ECO:0000313" key="2">
    <source>
        <dbReference type="EMBL" id="KUJ06869.1"/>
    </source>
</evidence>
<feature type="region of interest" description="Disordered" evidence="1">
    <location>
        <begin position="527"/>
        <end position="591"/>
    </location>
</feature>
<dbReference type="Proteomes" id="UP000070700">
    <property type="component" value="Unassembled WGS sequence"/>
</dbReference>
<dbReference type="AlphaFoldDB" id="A0A132B4D1"/>
<feature type="compositionally biased region" description="Basic residues" evidence="1">
    <location>
        <begin position="340"/>
        <end position="350"/>
    </location>
</feature>
<evidence type="ECO:0000313" key="3">
    <source>
        <dbReference type="Proteomes" id="UP000070700"/>
    </source>
</evidence>
<proteinExistence type="predicted"/>
<evidence type="ECO:0000256" key="1">
    <source>
        <dbReference type="SAM" id="MobiDB-lite"/>
    </source>
</evidence>
<organism evidence="2 3">
    <name type="scientific">Mollisia scopiformis</name>
    <name type="common">Conifer needle endophyte fungus</name>
    <name type="synonym">Phialocephala scopiformis</name>
    <dbReference type="NCBI Taxonomy" id="149040"/>
    <lineage>
        <taxon>Eukaryota</taxon>
        <taxon>Fungi</taxon>
        <taxon>Dikarya</taxon>
        <taxon>Ascomycota</taxon>
        <taxon>Pezizomycotina</taxon>
        <taxon>Leotiomycetes</taxon>
        <taxon>Helotiales</taxon>
        <taxon>Mollisiaceae</taxon>
        <taxon>Mollisia</taxon>
    </lineage>
</organism>
<dbReference type="InParanoid" id="A0A132B4D1"/>
<name>A0A132B4D1_MOLSC</name>
<dbReference type="KEGG" id="psco:LY89DRAFT_692225"/>
<dbReference type="OrthoDB" id="3564803at2759"/>
<feature type="region of interest" description="Disordered" evidence="1">
    <location>
        <begin position="240"/>
        <end position="511"/>
    </location>
</feature>